<evidence type="ECO:0000313" key="2">
    <source>
        <dbReference type="EMBL" id="EEF59350.1"/>
    </source>
</evidence>
<evidence type="ECO:0000313" key="3">
    <source>
        <dbReference type="Proteomes" id="UP000003688"/>
    </source>
</evidence>
<dbReference type="STRING" id="320771.Cflav_PD1898"/>
<organism evidence="2 3">
    <name type="scientific">Pedosphaera parvula (strain Ellin514)</name>
    <dbReference type="NCBI Taxonomy" id="320771"/>
    <lineage>
        <taxon>Bacteria</taxon>
        <taxon>Pseudomonadati</taxon>
        <taxon>Verrucomicrobiota</taxon>
        <taxon>Pedosphaerae</taxon>
        <taxon>Pedosphaerales</taxon>
        <taxon>Pedosphaeraceae</taxon>
        <taxon>Pedosphaera</taxon>
    </lineage>
</organism>
<dbReference type="Pfam" id="PF25851">
    <property type="entry name" value="YafT"/>
    <property type="match status" value="1"/>
</dbReference>
<dbReference type="InterPro" id="IPR058961">
    <property type="entry name" value="YafT"/>
</dbReference>
<sequence precursor="true">MNNEKMTKVKWICSAAVVMALVSSCSTTRSISDTAYAPSPVNARNCFPPHPQTRELSEFDVLGIEPNQSISEEEIVRASARAQRVALTRGNSILLVQSGAQYPDGPMISDLEKSFRVVPFTGVATQTGESYSKVLRLAAAKAGADHVVCYWGILESASEGAATKTISWVPVVNWVIPDEKQHMRIRVKMAVVDVLTGSWTVFSPEPVESQAWSTSPRREVVDQKQVEKLKAKAYEASARGLLSQAVD</sequence>
<reference evidence="2 3" key="1">
    <citation type="journal article" date="2011" name="J. Bacteriol.">
        <title>Genome sequence of 'Pedosphaera parvula' Ellin514, an aerobic Verrucomicrobial isolate from pasture soil.</title>
        <authorList>
            <person name="Kant R."/>
            <person name="van Passel M.W."/>
            <person name="Sangwan P."/>
            <person name="Palva A."/>
            <person name="Lucas S."/>
            <person name="Copeland A."/>
            <person name="Lapidus A."/>
            <person name="Glavina Del Rio T."/>
            <person name="Dalin E."/>
            <person name="Tice H."/>
            <person name="Bruce D."/>
            <person name="Goodwin L."/>
            <person name="Pitluck S."/>
            <person name="Chertkov O."/>
            <person name="Larimer F.W."/>
            <person name="Land M.L."/>
            <person name="Hauser L."/>
            <person name="Brettin T.S."/>
            <person name="Detter J.C."/>
            <person name="Han S."/>
            <person name="de Vos W.M."/>
            <person name="Janssen P.H."/>
            <person name="Smidt H."/>
        </authorList>
    </citation>
    <scope>NUCLEOTIDE SEQUENCE [LARGE SCALE GENOMIC DNA]</scope>
    <source>
        <strain evidence="2 3">Ellin514</strain>
    </source>
</reference>
<keyword evidence="3" id="KW-1185">Reference proteome</keyword>
<dbReference type="EMBL" id="ABOX02000029">
    <property type="protein sequence ID" value="EEF59350.1"/>
    <property type="molecule type" value="Genomic_DNA"/>
</dbReference>
<gene>
    <name evidence="2" type="ORF">Cflav_PD1898</name>
</gene>
<evidence type="ECO:0008006" key="4">
    <source>
        <dbReference type="Google" id="ProtNLM"/>
    </source>
</evidence>
<dbReference type="RefSeq" id="WP_007416636.1">
    <property type="nucleotide sequence ID" value="NZ_ABOX02000029.1"/>
</dbReference>
<comment type="caution">
    <text evidence="2">The sequence shown here is derived from an EMBL/GenBank/DDBJ whole genome shotgun (WGS) entry which is preliminary data.</text>
</comment>
<name>B9XLE7_PEDPL</name>
<dbReference type="Proteomes" id="UP000003688">
    <property type="component" value="Unassembled WGS sequence"/>
</dbReference>
<proteinExistence type="predicted"/>
<accession>B9XLE7</accession>
<feature type="signal peptide" evidence="1">
    <location>
        <begin position="1"/>
        <end position="28"/>
    </location>
</feature>
<feature type="chain" id="PRO_5002893295" description="Aminopeptidase" evidence="1">
    <location>
        <begin position="29"/>
        <end position="247"/>
    </location>
</feature>
<evidence type="ECO:0000256" key="1">
    <source>
        <dbReference type="SAM" id="SignalP"/>
    </source>
</evidence>
<protein>
    <recommendedName>
        <fullName evidence="4">Aminopeptidase</fullName>
    </recommendedName>
</protein>
<keyword evidence="1" id="KW-0732">Signal</keyword>
<dbReference type="OrthoDB" id="6637722at2"/>
<dbReference type="AlphaFoldDB" id="B9XLE7"/>
<dbReference type="PROSITE" id="PS51257">
    <property type="entry name" value="PROKAR_LIPOPROTEIN"/>
    <property type="match status" value="1"/>
</dbReference>